<comment type="caution">
    <text evidence="3">The sequence shown here is derived from an EMBL/GenBank/DDBJ whole genome shotgun (WGS) entry which is preliminary data.</text>
</comment>
<feature type="chain" id="PRO_5044747087" description="C1q domain-containing protein" evidence="1">
    <location>
        <begin position="23"/>
        <end position="224"/>
    </location>
</feature>
<dbReference type="SMART" id="SM00110">
    <property type="entry name" value="C1Q"/>
    <property type="match status" value="1"/>
</dbReference>
<evidence type="ECO:0000259" key="2">
    <source>
        <dbReference type="PROSITE" id="PS50871"/>
    </source>
</evidence>
<organism evidence="3 4">
    <name type="scientific">Batillaria attramentaria</name>
    <dbReference type="NCBI Taxonomy" id="370345"/>
    <lineage>
        <taxon>Eukaryota</taxon>
        <taxon>Metazoa</taxon>
        <taxon>Spiralia</taxon>
        <taxon>Lophotrochozoa</taxon>
        <taxon>Mollusca</taxon>
        <taxon>Gastropoda</taxon>
        <taxon>Caenogastropoda</taxon>
        <taxon>Sorbeoconcha</taxon>
        <taxon>Cerithioidea</taxon>
        <taxon>Batillariidae</taxon>
        <taxon>Batillaria</taxon>
    </lineage>
</organism>
<evidence type="ECO:0000256" key="1">
    <source>
        <dbReference type="SAM" id="SignalP"/>
    </source>
</evidence>
<dbReference type="Proteomes" id="UP001519460">
    <property type="component" value="Unassembled WGS sequence"/>
</dbReference>
<protein>
    <recommendedName>
        <fullName evidence="2">C1q domain-containing protein</fullName>
    </recommendedName>
</protein>
<dbReference type="SUPFAM" id="SSF49842">
    <property type="entry name" value="TNF-like"/>
    <property type="match status" value="1"/>
</dbReference>
<dbReference type="Pfam" id="PF00386">
    <property type="entry name" value="C1q"/>
    <property type="match status" value="1"/>
</dbReference>
<reference evidence="3 4" key="1">
    <citation type="journal article" date="2023" name="Sci. Data">
        <title>Genome assembly of the Korean intertidal mud-creeper Batillaria attramentaria.</title>
        <authorList>
            <person name="Patra A.K."/>
            <person name="Ho P.T."/>
            <person name="Jun S."/>
            <person name="Lee S.J."/>
            <person name="Kim Y."/>
            <person name="Won Y.J."/>
        </authorList>
    </citation>
    <scope>NUCLEOTIDE SEQUENCE [LARGE SCALE GENOMIC DNA]</scope>
    <source>
        <strain evidence="3">Wonlab-2016</strain>
    </source>
</reference>
<accession>A0ABD0M042</accession>
<evidence type="ECO:0000313" key="4">
    <source>
        <dbReference type="Proteomes" id="UP001519460"/>
    </source>
</evidence>
<dbReference type="Gene3D" id="2.60.120.40">
    <property type="match status" value="1"/>
</dbReference>
<name>A0ABD0M042_9CAEN</name>
<keyword evidence="4" id="KW-1185">Reference proteome</keyword>
<feature type="signal peptide" evidence="1">
    <location>
        <begin position="1"/>
        <end position="22"/>
    </location>
</feature>
<dbReference type="InterPro" id="IPR008983">
    <property type="entry name" value="Tumour_necrosis_fac-like_dom"/>
</dbReference>
<gene>
    <name evidence="3" type="ORF">BaRGS_00003631</name>
</gene>
<dbReference type="EMBL" id="JACVVK020000012">
    <property type="protein sequence ID" value="KAK7505061.1"/>
    <property type="molecule type" value="Genomic_DNA"/>
</dbReference>
<dbReference type="PROSITE" id="PS50871">
    <property type="entry name" value="C1Q"/>
    <property type="match status" value="1"/>
</dbReference>
<dbReference type="AlphaFoldDB" id="A0ABD0M042"/>
<feature type="domain" description="C1q" evidence="2">
    <location>
        <begin position="94"/>
        <end position="224"/>
    </location>
</feature>
<sequence>MSSSLTWTIFLVLSACFRTNAGTKVTSLTQKHERLDSRSDDMNSMEVVQEQHSQKLQEFETRLAAMETKYTVELNALKANCRAEVSSLRSRIEAMSVPLVFTAEHGTSRDYRGGDIIHFTHVIINIGNMYDDVTGVVSVPQHGVYSIYVRTDPPYGLNVYDDLELKVNGGHIINAIAEQGTLGSVFVSLQLEAHDKVWVAKRVGSQFASSVGPASAFSVVRVSP</sequence>
<dbReference type="InterPro" id="IPR001073">
    <property type="entry name" value="C1q_dom"/>
</dbReference>
<proteinExistence type="predicted"/>
<keyword evidence="1" id="KW-0732">Signal</keyword>
<evidence type="ECO:0000313" key="3">
    <source>
        <dbReference type="EMBL" id="KAK7505061.1"/>
    </source>
</evidence>